<dbReference type="SUPFAM" id="SSF54782">
    <property type="entry name" value="Porphobilinogen deaminase (hydroxymethylbilane synthase), C-terminal domain"/>
    <property type="match status" value="1"/>
</dbReference>
<accession>A0A8S0ZFS5</accession>
<evidence type="ECO:0000256" key="1">
    <source>
        <dbReference type="ARBA" id="ARBA00001916"/>
    </source>
</evidence>
<evidence type="ECO:0000256" key="7">
    <source>
        <dbReference type="ARBA" id="ARBA00033064"/>
    </source>
</evidence>
<evidence type="ECO:0000259" key="8">
    <source>
        <dbReference type="Pfam" id="PF01379"/>
    </source>
</evidence>
<evidence type="ECO:0000256" key="4">
    <source>
        <dbReference type="ARBA" id="ARBA00012655"/>
    </source>
</evidence>
<comment type="cofactor">
    <cofactor evidence="1">
        <name>dipyrromethane</name>
        <dbReference type="ChEBI" id="CHEBI:60342"/>
    </cofactor>
</comment>
<dbReference type="GO" id="GO:0005737">
    <property type="term" value="C:cytoplasm"/>
    <property type="evidence" value="ECO:0007669"/>
    <property type="project" value="TreeGrafter"/>
</dbReference>
<proteinExistence type="inferred from homology"/>
<dbReference type="InterPro" id="IPR000860">
    <property type="entry name" value="HemC"/>
</dbReference>
<comment type="caution">
    <text evidence="10">The sequence shown here is derived from an EMBL/GenBank/DDBJ whole genome shotgun (WGS) entry which is preliminary data.</text>
</comment>
<evidence type="ECO:0000256" key="6">
    <source>
        <dbReference type="ARBA" id="ARBA00023244"/>
    </source>
</evidence>
<gene>
    <name evidence="11" type="ORF">APLA_LOCUS11756</name>
    <name evidence="10" type="ORF">APLA_LOCUS4888</name>
</gene>
<sequence>MESESKKVIRVGSRKSELALIQTNFVIDSLKKIYPDKAFTIVSMTTLGDRVLNVSLPKIGEKSLFTKDLEDALRNNSVDFVVHSLKDLPTTLPDGLAIGAVFEREDPRDALVLREDFKDYTLATLPEGSVIGTSSLRRTAQLRGSYPQLRVADVRGNLNTRLTKLNSGDQYAALLLASAGLHRMGWADKISKVLPCAEMKYAVGQGALAVECRADDAALLGLLAPFSHPETYCRILAERSFLKTLGGGCSAPVGVSTTLKPLDAQFQLSITGAVWSLDGSIKLDHTLKQTFVQIKRTQKHKLSPTEEQECKKIKISDDANKTVPPEIISNVISDKIGNCSDVSLNEEFHADKRIFCGLTANVSVPIEVIIKCDNLGKDLANALIEKGALDVMKVTQDLIRNSTVAKTS</sequence>
<dbReference type="EC" id="2.5.1.61" evidence="4"/>
<evidence type="ECO:0000256" key="3">
    <source>
        <dbReference type="ARBA" id="ARBA00005638"/>
    </source>
</evidence>
<dbReference type="Proteomes" id="UP000494256">
    <property type="component" value="Unassembled WGS sequence"/>
</dbReference>
<feature type="domain" description="Porphobilinogen deaminase N-terminal" evidence="8">
    <location>
        <begin position="9"/>
        <end position="219"/>
    </location>
</feature>
<dbReference type="EMBL" id="CADEBD010000336">
    <property type="protein sequence ID" value="CAB3247061.1"/>
    <property type="molecule type" value="Genomic_DNA"/>
</dbReference>
<dbReference type="PANTHER" id="PTHR11557:SF0">
    <property type="entry name" value="PORPHOBILINOGEN DEAMINASE"/>
    <property type="match status" value="1"/>
</dbReference>
<dbReference type="PANTHER" id="PTHR11557">
    <property type="entry name" value="PORPHOBILINOGEN DEAMINASE"/>
    <property type="match status" value="1"/>
</dbReference>
<dbReference type="InterPro" id="IPR022418">
    <property type="entry name" value="Porphobilinogen_deaminase_C"/>
</dbReference>
<comment type="pathway">
    <text evidence="2">Porphyrin-containing compound metabolism; protoporphyrin-IX biosynthesis; coproporphyrinogen-III from 5-aminolevulinate: step 2/4.</text>
</comment>
<evidence type="ECO:0000313" key="13">
    <source>
        <dbReference type="Proteomes" id="UP000494256"/>
    </source>
</evidence>
<protein>
    <recommendedName>
        <fullName evidence="4">hydroxymethylbilane synthase</fullName>
        <ecNumber evidence="4">2.5.1.61</ecNumber>
    </recommendedName>
    <alternativeName>
        <fullName evidence="7">Hydroxymethylbilane synthase</fullName>
    </alternativeName>
</protein>
<dbReference type="Pfam" id="PF01379">
    <property type="entry name" value="Porphobil_deam"/>
    <property type="match status" value="1"/>
</dbReference>
<dbReference type="Gene3D" id="3.30.160.40">
    <property type="entry name" value="Porphobilinogen deaminase, C-terminal domain"/>
    <property type="match status" value="1"/>
</dbReference>
<dbReference type="Gene3D" id="3.40.190.10">
    <property type="entry name" value="Periplasmic binding protein-like II"/>
    <property type="match status" value="2"/>
</dbReference>
<evidence type="ECO:0000313" key="11">
    <source>
        <dbReference type="EMBL" id="CAB3247061.1"/>
    </source>
</evidence>
<evidence type="ECO:0000313" key="10">
    <source>
        <dbReference type="EMBL" id="CAB3232550.1"/>
    </source>
</evidence>
<dbReference type="GO" id="GO:0004418">
    <property type="term" value="F:hydroxymethylbilane synthase activity"/>
    <property type="evidence" value="ECO:0007669"/>
    <property type="project" value="UniProtKB-EC"/>
</dbReference>
<evidence type="ECO:0000259" key="9">
    <source>
        <dbReference type="Pfam" id="PF03900"/>
    </source>
</evidence>
<dbReference type="FunFam" id="3.40.190.10:FF:000260">
    <property type="entry name" value="Porphobilinogen deaminase"/>
    <property type="match status" value="1"/>
</dbReference>
<dbReference type="HAMAP" id="MF_00260">
    <property type="entry name" value="Porphobil_deam"/>
    <property type="match status" value="1"/>
</dbReference>
<organism evidence="10 12">
    <name type="scientific">Arctia plantaginis</name>
    <name type="common">Wood tiger moth</name>
    <name type="synonym">Phalaena plantaginis</name>
    <dbReference type="NCBI Taxonomy" id="874455"/>
    <lineage>
        <taxon>Eukaryota</taxon>
        <taxon>Metazoa</taxon>
        <taxon>Ecdysozoa</taxon>
        <taxon>Arthropoda</taxon>
        <taxon>Hexapoda</taxon>
        <taxon>Insecta</taxon>
        <taxon>Pterygota</taxon>
        <taxon>Neoptera</taxon>
        <taxon>Endopterygota</taxon>
        <taxon>Lepidoptera</taxon>
        <taxon>Glossata</taxon>
        <taxon>Ditrysia</taxon>
        <taxon>Noctuoidea</taxon>
        <taxon>Erebidae</taxon>
        <taxon>Arctiinae</taxon>
        <taxon>Arctia</taxon>
    </lineage>
</organism>
<keyword evidence="5" id="KW-0808">Transferase</keyword>
<dbReference type="FunFam" id="3.40.190.10:FF:000005">
    <property type="entry name" value="Porphobilinogen deaminase"/>
    <property type="match status" value="1"/>
</dbReference>
<keyword evidence="12" id="KW-1185">Reference proteome</keyword>
<reference evidence="12 13" key="1">
    <citation type="submission" date="2020-04" db="EMBL/GenBank/DDBJ databases">
        <authorList>
            <person name="Wallbank WR R."/>
            <person name="Pardo Diaz C."/>
            <person name="Kozak K."/>
            <person name="Martin S."/>
            <person name="Jiggins C."/>
            <person name="Moest M."/>
            <person name="Warren A I."/>
            <person name="Byers J.R.P. K."/>
            <person name="Montejo-Kovacevich G."/>
            <person name="Yen C E."/>
        </authorList>
    </citation>
    <scope>NUCLEOTIDE SEQUENCE [LARGE SCALE GENOMIC DNA]</scope>
</reference>
<dbReference type="NCBIfam" id="TIGR00212">
    <property type="entry name" value="hemC"/>
    <property type="match status" value="1"/>
</dbReference>
<dbReference type="AlphaFoldDB" id="A0A8S0ZFS5"/>
<evidence type="ECO:0000256" key="5">
    <source>
        <dbReference type="ARBA" id="ARBA00022679"/>
    </source>
</evidence>
<dbReference type="EMBL" id="CADEBC010000478">
    <property type="protein sequence ID" value="CAB3232550.1"/>
    <property type="molecule type" value="Genomic_DNA"/>
</dbReference>
<dbReference type="CDD" id="cd13645">
    <property type="entry name" value="PBP2_HuPBGD_like"/>
    <property type="match status" value="1"/>
</dbReference>
<dbReference type="PROSITE" id="PS00533">
    <property type="entry name" value="PORPHOBILINOGEN_DEAM"/>
    <property type="match status" value="1"/>
</dbReference>
<dbReference type="InterPro" id="IPR022419">
    <property type="entry name" value="Porphobilin_deaminase_cofac_BS"/>
</dbReference>
<dbReference type="InterPro" id="IPR022417">
    <property type="entry name" value="Porphobilin_deaminase_N"/>
</dbReference>
<feature type="domain" description="Porphobilinogen deaminase C-terminal" evidence="9">
    <location>
        <begin position="234"/>
        <end position="283"/>
    </location>
</feature>
<name>A0A8S0ZFS5_ARCPL</name>
<comment type="similarity">
    <text evidence="3">Belongs to the HMBS family.</text>
</comment>
<dbReference type="PRINTS" id="PR00151">
    <property type="entry name" value="PORPHBDMNASE"/>
</dbReference>
<keyword evidence="6" id="KW-0627">Porphyrin biosynthesis</keyword>
<dbReference type="GO" id="GO:0006783">
    <property type="term" value="P:heme biosynthetic process"/>
    <property type="evidence" value="ECO:0007669"/>
    <property type="project" value="TreeGrafter"/>
</dbReference>
<dbReference type="OrthoDB" id="564646at2759"/>
<dbReference type="InterPro" id="IPR036803">
    <property type="entry name" value="Porphobilinogen_deaminase_C_sf"/>
</dbReference>
<dbReference type="Pfam" id="PF03900">
    <property type="entry name" value="Porphobil_deamC"/>
    <property type="match status" value="1"/>
</dbReference>
<dbReference type="SUPFAM" id="SSF53850">
    <property type="entry name" value="Periplasmic binding protein-like II"/>
    <property type="match status" value="1"/>
</dbReference>
<evidence type="ECO:0000256" key="2">
    <source>
        <dbReference type="ARBA" id="ARBA00004735"/>
    </source>
</evidence>
<evidence type="ECO:0000313" key="12">
    <source>
        <dbReference type="Proteomes" id="UP000494106"/>
    </source>
</evidence>
<dbReference type="Proteomes" id="UP000494106">
    <property type="component" value="Unassembled WGS sequence"/>
</dbReference>